<accession>A0A0A9C9M4</accession>
<reference evidence="2" key="1">
    <citation type="submission" date="2014-09" db="EMBL/GenBank/DDBJ databases">
        <authorList>
            <person name="Magalhaes I.L.F."/>
            <person name="Oliveira U."/>
            <person name="Santos F.R."/>
            <person name="Vidigal T.H.D.A."/>
            <person name="Brescovit A.D."/>
            <person name="Santos A.J."/>
        </authorList>
    </citation>
    <scope>NUCLEOTIDE SEQUENCE</scope>
    <source>
        <tissue evidence="2">Shoot tissue taken approximately 20 cm above the soil surface</tissue>
    </source>
</reference>
<reference evidence="2" key="2">
    <citation type="journal article" date="2015" name="Data Brief">
        <title>Shoot transcriptome of the giant reed, Arundo donax.</title>
        <authorList>
            <person name="Barrero R.A."/>
            <person name="Guerrero F.D."/>
            <person name="Moolhuijzen P."/>
            <person name="Goolsby J.A."/>
            <person name="Tidwell J."/>
            <person name="Bellgard S.E."/>
            <person name="Bellgard M.I."/>
        </authorList>
    </citation>
    <scope>NUCLEOTIDE SEQUENCE</scope>
    <source>
        <tissue evidence="2">Shoot tissue taken approximately 20 cm above the soil surface</tissue>
    </source>
</reference>
<keyword evidence="1" id="KW-0732">Signal</keyword>
<evidence type="ECO:0000256" key="1">
    <source>
        <dbReference type="SAM" id="SignalP"/>
    </source>
</evidence>
<dbReference type="AlphaFoldDB" id="A0A0A9C9M4"/>
<feature type="signal peptide" evidence="1">
    <location>
        <begin position="1"/>
        <end position="23"/>
    </location>
</feature>
<proteinExistence type="predicted"/>
<evidence type="ECO:0000313" key="2">
    <source>
        <dbReference type="EMBL" id="JAD73014.1"/>
    </source>
</evidence>
<sequence length="61" mass="6585">MASGLHAFCWLLASCSIVQMVMNACKKGQLAADPPRIGRSHFPVHSFLELSSGTLPRDGDQ</sequence>
<dbReference type="EMBL" id="GBRH01224881">
    <property type="protein sequence ID" value="JAD73014.1"/>
    <property type="molecule type" value="Transcribed_RNA"/>
</dbReference>
<feature type="chain" id="PRO_5002043077" evidence="1">
    <location>
        <begin position="24"/>
        <end position="61"/>
    </location>
</feature>
<protein>
    <submittedName>
        <fullName evidence="2">Uncharacterized protein</fullName>
    </submittedName>
</protein>
<organism evidence="2">
    <name type="scientific">Arundo donax</name>
    <name type="common">Giant reed</name>
    <name type="synonym">Donax arundinaceus</name>
    <dbReference type="NCBI Taxonomy" id="35708"/>
    <lineage>
        <taxon>Eukaryota</taxon>
        <taxon>Viridiplantae</taxon>
        <taxon>Streptophyta</taxon>
        <taxon>Embryophyta</taxon>
        <taxon>Tracheophyta</taxon>
        <taxon>Spermatophyta</taxon>
        <taxon>Magnoliopsida</taxon>
        <taxon>Liliopsida</taxon>
        <taxon>Poales</taxon>
        <taxon>Poaceae</taxon>
        <taxon>PACMAD clade</taxon>
        <taxon>Arundinoideae</taxon>
        <taxon>Arundineae</taxon>
        <taxon>Arundo</taxon>
    </lineage>
</organism>
<name>A0A0A9C9M4_ARUDO</name>